<organism evidence="2 3">
    <name type="scientific">Morchella conica CCBAS932</name>
    <dbReference type="NCBI Taxonomy" id="1392247"/>
    <lineage>
        <taxon>Eukaryota</taxon>
        <taxon>Fungi</taxon>
        <taxon>Dikarya</taxon>
        <taxon>Ascomycota</taxon>
        <taxon>Pezizomycotina</taxon>
        <taxon>Pezizomycetes</taxon>
        <taxon>Pezizales</taxon>
        <taxon>Morchellaceae</taxon>
        <taxon>Morchella</taxon>
    </lineage>
</organism>
<proteinExistence type="predicted"/>
<dbReference type="InParanoid" id="A0A3N4KCU3"/>
<sequence length="56" mass="6315">MAFNLRNRLIICIFIFSYFLFFQAGATPASQPHFVSCRSPTVADQPFVVFVAFPLA</sequence>
<accession>A0A3N4KCU3</accession>
<keyword evidence="1" id="KW-0732">Signal</keyword>
<evidence type="ECO:0000256" key="1">
    <source>
        <dbReference type="SAM" id="SignalP"/>
    </source>
</evidence>
<dbReference type="EMBL" id="ML119165">
    <property type="protein sequence ID" value="RPB08333.1"/>
    <property type="molecule type" value="Genomic_DNA"/>
</dbReference>
<dbReference type="AlphaFoldDB" id="A0A3N4KCU3"/>
<keyword evidence="3" id="KW-1185">Reference proteome</keyword>
<reference evidence="2 3" key="1">
    <citation type="journal article" date="2018" name="Nat. Ecol. Evol.">
        <title>Pezizomycetes genomes reveal the molecular basis of ectomycorrhizal truffle lifestyle.</title>
        <authorList>
            <person name="Murat C."/>
            <person name="Payen T."/>
            <person name="Noel B."/>
            <person name="Kuo A."/>
            <person name="Morin E."/>
            <person name="Chen J."/>
            <person name="Kohler A."/>
            <person name="Krizsan K."/>
            <person name="Balestrini R."/>
            <person name="Da Silva C."/>
            <person name="Montanini B."/>
            <person name="Hainaut M."/>
            <person name="Levati E."/>
            <person name="Barry K.W."/>
            <person name="Belfiori B."/>
            <person name="Cichocki N."/>
            <person name="Clum A."/>
            <person name="Dockter R.B."/>
            <person name="Fauchery L."/>
            <person name="Guy J."/>
            <person name="Iotti M."/>
            <person name="Le Tacon F."/>
            <person name="Lindquist E.A."/>
            <person name="Lipzen A."/>
            <person name="Malagnac F."/>
            <person name="Mello A."/>
            <person name="Molinier V."/>
            <person name="Miyauchi S."/>
            <person name="Poulain J."/>
            <person name="Riccioni C."/>
            <person name="Rubini A."/>
            <person name="Sitrit Y."/>
            <person name="Splivallo R."/>
            <person name="Traeger S."/>
            <person name="Wang M."/>
            <person name="Zifcakova L."/>
            <person name="Wipf D."/>
            <person name="Zambonelli A."/>
            <person name="Paolocci F."/>
            <person name="Nowrousian M."/>
            <person name="Ottonello S."/>
            <person name="Baldrian P."/>
            <person name="Spatafora J.W."/>
            <person name="Henrissat B."/>
            <person name="Nagy L.G."/>
            <person name="Aury J.M."/>
            <person name="Wincker P."/>
            <person name="Grigoriev I.V."/>
            <person name="Bonfante P."/>
            <person name="Martin F.M."/>
        </authorList>
    </citation>
    <scope>NUCLEOTIDE SEQUENCE [LARGE SCALE GENOMIC DNA]</scope>
    <source>
        <strain evidence="2 3">CCBAS932</strain>
    </source>
</reference>
<feature type="chain" id="PRO_5018242382" evidence="1">
    <location>
        <begin position="27"/>
        <end position="56"/>
    </location>
</feature>
<evidence type="ECO:0000313" key="2">
    <source>
        <dbReference type="EMBL" id="RPB08333.1"/>
    </source>
</evidence>
<dbReference type="Proteomes" id="UP000277580">
    <property type="component" value="Unassembled WGS sequence"/>
</dbReference>
<evidence type="ECO:0000313" key="3">
    <source>
        <dbReference type="Proteomes" id="UP000277580"/>
    </source>
</evidence>
<gene>
    <name evidence="2" type="ORF">P167DRAFT_539406</name>
</gene>
<name>A0A3N4KCU3_9PEZI</name>
<protein>
    <submittedName>
        <fullName evidence="2">Uncharacterized protein</fullName>
    </submittedName>
</protein>
<feature type="signal peptide" evidence="1">
    <location>
        <begin position="1"/>
        <end position="26"/>
    </location>
</feature>